<keyword evidence="8" id="KW-1185">Reference proteome</keyword>
<evidence type="ECO:0000256" key="1">
    <source>
        <dbReference type="ARBA" id="ARBA00023015"/>
    </source>
</evidence>
<evidence type="ECO:0000313" key="8">
    <source>
        <dbReference type="Proteomes" id="UP001493487"/>
    </source>
</evidence>
<dbReference type="Proteomes" id="UP001493487">
    <property type="component" value="Unassembled WGS sequence"/>
</dbReference>
<dbReference type="PANTHER" id="PTHR43280">
    <property type="entry name" value="ARAC-FAMILY TRANSCRIPTIONAL REGULATOR"/>
    <property type="match status" value="1"/>
</dbReference>
<evidence type="ECO:0000259" key="6">
    <source>
        <dbReference type="PROSITE" id="PS50110"/>
    </source>
</evidence>
<evidence type="ECO:0000256" key="2">
    <source>
        <dbReference type="ARBA" id="ARBA00023125"/>
    </source>
</evidence>
<comment type="caution">
    <text evidence="7">The sequence shown here is derived from an EMBL/GenBank/DDBJ whole genome shotgun (WGS) entry which is preliminary data.</text>
</comment>
<gene>
    <name evidence="7" type="ORF">QJS35_04380</name>
</gene>
<feature type="domain" description="Response regulatory" evidence="6">
    <location>
        <begin position="1"/>
        <end position="117"/>
    </location>
</feature>
<dbReference type="InterPro" id="IPR001789">
    <property type="entry name" value="Sig_transdc_resp-reg_receiver"/>
</dbReference>
<sequence length="476" mass="55464">MLIVDDDKLVRKGLMVLMPWEQFGLKVIGEAANGEAALQLLKDNPVDLLITDLAMPVMSGIELMRTVRIHYPQIWLVVLTFHQDFEYIQESLRLGAIDYIVKTQLDKESMEDILQRIMGRITEMSGNRSHMNGRVVEEKEEIQFQSDCGLALIALQPEIESQWAGRLAVKPGDYLTEADQGGWLWVRDFGDTVWLLGDDLHERLKIDSRIVIVRLCDIKGIDKADVIRWLREFRNRGLLYELEPGKRIYEVSIVAEQQSWPLVFDNDVHDMYNRWSSLSWVNNNLVFHEWLTELKRLRLSKAKLESLFYSAGREWERTLSAELLSGSKPVGSLSYWYEWIEWLQQMRSRINEITNRSMYSRPIVDSILKAANLITQDITQQISLIEMARTVNMSRSYFSQCFKDIIGKPYNEYVRDQRIAAAEHLLTQTNMPINRIAVKTGYPNEKYFSRLFREQTGLTPTEYRLERQNGAQLSIT</sequence>
<dbReference type="PANTHER" id="PTHR43280:SF2">
    <property type="entry name" value="HTH-TYPE TRANSCRIPTIONAL REGULATOR EXSA"/>
    <property type="match status" value="1"/>
</dbReference>
<evidence type="ECO:0000259" key="5">
    <source>
        <dbReference type="PROSITE" id="PS01124"/>
    </source>
</evidence>
<dbReference type="PRINTS" id="PR00032">
    <property type="entry name" value="HTHARAC"/>
</dbReference>
<evidence type="ECO:0000256" key="4">
    <source>
        <dbReference type="PROSITE-ProRule" id="PRU00169"/>
    </source>
</evidence>
<dbReference type="Gene3D" id="3.40.50.2300">
    <property type="match status" value="1"/>
</dbReference>
<proteinExistence type="predicted"/>
<dbReference type="InterPro" id="IPR018062">
    <property type="entry name" value="HTH_AraC-typ_CS"/>
</dbReference>
<keyword evidence="3" id="KW-0804">Transcription</keyword>
<dbReference type="PROSITE" id="PS01124">
    <property type="entry name" value="HTH_ARAC_FAMILY_2"/>
    <property type="match status" value="1"/>
</dbReference>
<evidence type="ECO:0000256" key="3">
    <source>
        <dbReference type="ARBA" id="ARBA00023163"/>
    </source>
</evidence>
<dbReference type="EMBL" id="JASKHM010000002">
    <property type="protein sequence ID" value="MEQ4481627.1"/>
    <property type="molecule type" value="Genomic_DNA"/>
</dbReference>
<dbReference type="SUPFAM" id="SSF52172">
    <property type="entry name" value="CheY-like"/>
    <property type="match status" value="1"/>
</dbReference>
<dbReference type="InterPro" id="IPR009057">
    <property type="entry name" value="Homeodomain-like_sf"/>
</dbReference>
<dbReference type="InterPro" id="IPR018060">
    <property type="entry name" value="HTH_AraC"/>
</dbReference>
<reference evidence="7 8" key="1">
    <citation type="journal article" date="2023" name="Genome Announc.">
        <title>Pan-Genome Analyses of the Genus Cohnella and Proposal of the Novel Species Cohnella silvisoli sp. nov., Isolated from Forest Soil.</title>
        <authorList>
            <person name="Wang C."/>
            <person name="Mao L."/>
            <person name="Bao G."/>
            <person name="Zhu H."/>
        </authorList>
    </citation>
    <scope>NUCLEOTIDE SEQUENCE [LARGE SCALE GENOMIC DNA]</scope>
    <source>
        <strain evidence="7 8">NL03-T5-1</strain>
    </source>
</reference>
<dbReference type="Gene3D" id="1.10.10.60">
    <property type="entry name" value="Homeodomain-like"/>
    <property type="match status" value="2"/>
</dbReference>
<feature type="domain" description="HTH araC/xylS-type" evidence="5">
    <location>
        <begin position="368"/>
        <end position="466"/>
    </location>
</feature>
<keyword evidence="1" id="KW-0805">Transcription regulation</keyword>
<name>A0ABV1KQ66_9BACL</name>
<evidence type="ECO:0000313" key="7">
    <source>
        <dbReference type="EMBL" id="MEQ4481627.1"/>
    </source>
</evidence>
<feature type="modified residue" description="4-aspartylphosphate" evidence="4">
    <location>
        <position position="52"/>
    </location>
</feature>
<accession>A0ABV1KQ66</accession>
<dbReference type="PROSITE" id="PS50110">
    <property type="entry name" value="RESPONSE_REGULATORY"/>
    <property type="match status" value="1"/>
</dbReference>
<organism evidence="7 8">
    <name type="scientific">Cohnella silvisoli</name>
    <dbReference type="NCBI Taxonomy" id="2873699"/>
    <lineage>
        <taxon>Bacteria</taxon>
        <taxon>Bacillati</taxon>
        <taxon>Bacillota</taxon>
        <taxon>Bacilli</taxon>
        <taxon>Bacillales</taxon>
        <taxon>Paenibacillaceae</taxon>
        <taxon>Cohnella</taxon>
    </lineage>
</organism>
<dbReference type="SMART" id="SM00448">
    <property type="entry name" value="REC"/>
    <property type="match status" value="1"/>
</dbReference>
<dbReference type="Pfam" id="PF00072">
    <property type="entry name" value="Response_reg"/>
    <property type="match status" value="1"/>
</dbReference>
<dbReference type="SMART" id="SM00342">
    <property type="entry name" value="HTH_ARAC"/>
    <property type="match status" value="1"/>
</dbReference>
<protein>
    <submittedName>
        <fullName evidence="7">Response regulator</fullName>
    </submittedName>
</protein>
<dbReference type="PROSITE" id="PS00041">
    <property type="entry name" value="HTH_ARAC_FAMILY_1"/>
    <property type="match status" value="1"/>
</dbReference>
<dbReference type="InterPro" id="IPR011006">
    <property type="entry name" value="CheY-like_superfamily"/>
</dbReference>
<dbReference type="SUPFAM" id="SSF46689">
    <property type="entry name" value="Homeodomain-like"/>
    <property type="match status" value="2"/>
</dbReference>
<dbReference type="RefSeq" id="WP_232184455.1">
    <property type="nucleotide sequence ID" value="NZ_JAIOAP010000002.1"/>
</dbReference>
<dbReference type="Pfam" id="PF12833">
    <property type="entry name" value="HTH_18"/>
    <property type="match status" value="1"/>
</dbReference>
<dbReference type="CDD" id="cd17536">
    <property type="entry name" value="REC_YesN-like"/>
    <property type="match status" value="1"/>
</dbReference>
<dbReference type="InterPro" id="IPR020449">
    <property type="entry name" value="Tscrpt_reg_AraC-type_HTH"/>
</dbReference>
<keyword evidence="4" id="KW-0597">Phosphoprotein</keyword>
<keyword evidence="2" id="KW-0238">DNA-binding</keyword>